<dbReference type="RefSeq" id="YP_002049296.1">
    <property type="nucleotide sequence ID" value="NC_011087.1"/>
</dbReference>
<evidence type="ECO:0000256" key="1">
    <source>
        <dbReference type="SAM" id="Phobius"/>
    </source>
</evidence>
<evidence type="ECO:0000313" key="2">
    <source>
        <dbReference type="EMBL" id="ACB43086.1"/>
    </source>
</evidence>
<protein>
    <submittedName>
        <fullName evidence="2">Uncharacterized protein</fullName>
    </submittedName>
</protein>
<reference evidence="2" key="2">
    <citation type="journal article" date="2008" name="Curr. Biol.">
        <title>Chromatophore genome sequence of Paulinella sheds light on acquisition of photosynthesis by eukaryotes.</title>
        <authorList>
            <person name="Nowack E.C.M."/>
            <person name="Melkonian M."/>
            <person name="Gloeckner G."/>
        </authorList>
    </citation>
    <scope>NUCLEOTIDE SEQUENCE [LARGE SCALE GENOMIC DNA]</scope>
</reference>
<keyword evidence="1" id="KW-0812">Transmembrane</keyword>
<name>B1X567_PAUCH</name>
<feature type="transmembrane region" description="Helical" evidence="1">
    <location>
        <begin position="34"/>
        <end position="53"/>
    </location>
</feature>
<sequence length="58" mass="6903">MAFLYSKNRRDGSRLLSSAIIICIFSFMCIDHKIGQIFSLMMAIVSLYWWSLYRKLTY</sequence>
<dbReference type="GeneID" id="6481462"/>
<feature type="transmembrane region" description="Helical" evidence="1">
    <location>
        <begin position="12"/>
        <end position="28"/>
    </location>
</feature>
<geneLocation type="organellar chromatophore" evidence="2"/>
<accession>B1X567</accession>
<keyword evidence="1" id="KW-0472">Membrane</keyword>
<keyword evidence="1" id="KW-1133">Transmembrane helix</keyword>
<dbReference type="EMBL" id="CP000815">
    <property type="protein sequence ID" value="ACB43086.1"/>
    <property type="molecule type" value="Genomic_DNA"/>
</dbReference>
<proteinExistence type="predicted"/>
<keyword evidence="2" id="KW-0934">Plastid</keyword>
<organism evidence="2">
    <name type="scientific">Paulinella chromatophora</name>
    <dbReference type="NCBI Taxonomy" id="39717"/>
    <lineage>
        <taxon>Eukaryota</taxon>
        <taxon>Sar</taxon>
        <taxon>Rhizaria</taxon>
        <taxon>Cercozoa</taxon>
        <taxon>Imbricatea</taxon>
        <taxon>Silicofilosea</taxon>
        <taxon>Euglyphida</taxon>
        <taxon>Paulinellidae</taxon>
        <taxon>Paulinella</taxon>
    </lineage>
</organism>
<reference evidence="2" key="1">
    <citation type="submission" date="2007-08" db="EMBL/GenBank/DDBJ databases">
        <authorList>
            <person name="Gloeckner G."/>
            <person name="Nowack E."/>
            <person name="Melkonian M."/>
        </authorList>
    </citation>
    <scope>NUCLEOTIDE SEQUENCE</scope>
</reference>
<dbReference type="AlphaFoldDB" id="B1X567"/>
<gene>
    <name evidence="2" type="ordered locus">PCC_0667</name>
</gene>